<gene>
    <name evidence="2" type="ORF">LCGC14_1765550</name>
</gene>
<evidence type="ECO:0000313" key="2">
    <source>
        <dbReference type="EMBL" id="KKM04310.1"/>
    </source>
</evidence>
<feature type="non-terminal residue" evidence="2">
    <location>
        <position position="426"/>
    </location>
</feature>
<proteinExistence type="predicted"/>
<reference evidence="2" key="1">
    <citation type="journal article" date="2015" name="Nature">
        <title>Complex archaea that bridge the gap between prokaryotes and eukaryotes.</title>
        <authorList>
            <person name="Spang A."/>
            <person name="Saw J.H."/>
            <person name="Jorgensen S.L."/>
            <person name="Zaremba-Niedzwiedzka K."/>
            <person name="Martijn J."/>
            <person name="Lind A.E."/>
            <person name="van Eijk R."/>
            <person name="Schleper C."/>
            <person name="Guy L."/>
            <person name="Ettema T.J."/>
        </authorList>
    </citation>
    <scope>NUCLEOTIDE SEQUENCE</scope>
</reference>
<feature type="compositionally biased region" description="Polar residues" evidence="1">
    <location>
        <begin position="416"/>
        <end position="426"/>
    </location>
</feature>
<accession>A0A0F9GZU5</accession>
<protein>
    <submittedName>
        <fullName evidence="2">Uncharacterized protein</fullName>
    </submittedName>
</protein>
<organism evidence="2">
    <name type="scientific">marine sediment metagenome</name>
    <dbReference type="NCBI Taxonomy" id="412755"/>
    <lineage>
        <taxon>unclassified sequences</taxon>
        <taxon>metagenomes</taxon>
        <taxon>ecological metagenomes</taxon>
    </lineage>
</organism>
<comment type="caution">
    <text evidence="2">The sequence shown here is derived from an EMBL/GenBank/DDBJ whole genome shotgun (WGS) entry which is preliminary data.</text>
</comment>
<name>A0A0F9GZU5_9ZZZZ</name>
<dbReference type="AlphaFoldDB" id="A0A0F9GZU5"/>
<evidence type="ECO:0000256" key="1">
    <source>
        <dbReference type="SAM" id="MobiDB-lite"/>
    </source>
</evidence>
<feature type="region of interest" description="Disordered" evidence="1">
    <location>
        <begin position="405"/>
        <end position="426"/>
    </location>
</feature>
<dbReference type="EMBL" id="LAZR01016482">
    <property type="protein sequence ID" value="KKM04310.1"/>
    <property type="molecule type" value="Genomic_DNA"/>
</dbReference>
<sequence length="426" mass="49333">MPEQITAESSPPTEPMVPNFEEVLFLHAKKLVNETIGQRQKQKFDKIVERNEKRFTAMRSIRGLDWGDLPKNKPWPGASDVGIPVEAITIQAIVARTDRVEWERFPLTHVTGVGPNDLIASPKIAAFLDWQKNNKMRLRIPKMMATRRACIDGSYFWKVVWEQDWAYDDEEIFALRDPDTGKLLRDEKDELVEWNPDEPPFLNESSKPFQVVPGITTARKKFFYNGPRTFGRSISQILWPQDATDPDPNKWAWWADTYYRSMDWLKEHGPEIGFKNIDQLETQLANKLRDVDRSQTTKKDIKTRDILIIEWHGKKMKNGKLRDVIAFWAKMPNTPTDGQKKSDDTFLGWEFDTVKQRTGLTTLVHRQIIPMDGRVVGMSVISFIRGLRDTIDVVFNQMMDRGSRNNNPPIVYQKGSGFNPNVHNYG</sequence>